<evidence type="ECO:0000256" key="4">
    <source>
        <dbReference type="ARBA" id="ARBA00022679"/>
    </source>
</evidence>
<evidence type="ECO:0000256" key="7">
    <source>
        <dbReference type="SAM" id="MobiDB-lite"/>
    </source>
</evidence>
<comment type="caution">
    <text evidence="11">The sequence shown here is derived from an EMBL/GenBank/DDBJ whole genome shotgun (WGS) entry which is preliminary data.</text>
</comment>
<dbReference type="InterPro" id="IPR000700">
    <property type="entry name" value="PAS-assoc_C"/>
</dbReference>
<protein>
    <recommendedName>
        <fullName evidence="2">histidine kinase</fullName>
        <ecNumber evidence="2">2.7.13.3</ecNumber>
    </recommendedName>
</protein>
<organism evidence="11 12">
    <name type="scientific">Halorientalis pallida</name>
    <dbReference type="NCBI Taxonomy" id="2479928"/>
    <lineage>
        <taxon>Archaea</taxon>
        <taxon>Methanobacteriati</taxon>
        <taxon>Methanobacteriota</taxon>
        <taxon>Stenosarchaea group</taxon>
        <taxon>Halobacteria</taxon>
        <taxon>Halobacteriales</taxon>
        <taxon>Haloarculaceae</taxon>
        <taxon>Halorientalis</taxon>
    </lineage>
</organism>
<dbReference type="PROSITE" id="PS50113">
    <property type="entry name" value="PAC"/>
    <property type="match status" value="1"/>
</dbReference>
<dbReference type="Gene3D" id="3.30.565.10">
    <property type="entry name" value="Histidine kinase-like ATPase, C-terminal domain"/>
    <property type="match status" value="1"/>
</dbReference>
<dbReference type="InterPro" id="IPR050736">
    <property type="entry name" value="Sensor_HK_Regulatory"/>
</dbReference>
<dbReference type="Proteomes" id="UP000289691">
    <property type="component" value="Unassembled WGS sequence"/>
</dbReference>
<proteinExistence type="predicted"/>
<reference evidence="11 12" key="1">
    <citation type="submission" date="2019-01" db="EMBL/GenBank/DDBJ databases">
        <title>Halorientalis sp. F13-25 a new haloarchaeum isolated from hypersaline water.</title>
        <authorList>
            <person name="Ana D.-V."/>
            <person name="Cristina S.-P."/>
            <person name="Antonio V."/>
        </authorList>
    </citation>
    <scope>NUCLEOTIDE SEQUENCE [LARGE SCALE GENOMIC DNA]</scope>
    <source>
        <strain evidence="11 12">F13-25</strain>
    </source>
</reference>
<dbReference type="InterPro" id="IPR003661">
    <property type="entry name" value="HisK_dim/P_dom"/>
</dbReference>
<dbReference type="SMART" id="SM00387">
    <property type="entry name" value="HATPase_c"/>
    <property type="match status" value="1"/>
</dbReference>
<sequence>MSERLDENQRDEPRGGDDGGPRRLIEGLSTHAIFTLDPEGDIITWPGPAQALYGYDSSEMLGRTVAVLFADDTESDSVRGDLLQKAKNSSHEATAVQCRADGSEFWATLTLSPIYNDEFDGYAIVSHDTTTQRQETERLKRQNDRLKEFTDILVHDLRNPIQLIEARLSLYRETGEIAHLDTIADTTARMEVLVDDLLTVAKHGSAVADPDRIDMGEVIRTAWEATGKQSPEATLQTTELESVYADSNRLGQLFENLFQNALEHSGATVTVSVGPLNTGFYVEDDGPGISDELRKQVFNHGFSTSQDGSGYGLSSVRTIINAHGWGVTITEGDAGGARFEITDVDILNNQPEPES</sequence>
<keyword evidence="6" id="KW-0902">Two-component regulatory system</keyword>
<dbReference type="PANTHER" id="PTHR43711">
    <property type="entry name" value="TWO-COMPONENT HISTIDINE KINASE"/>
    <property type="match status" value="1"/>
</dbReference>
<comment type="catalytic activity">
    <reaction evidence="1">
        <text>ATP + protein L-histidine = ADP + protein N-phospho-L-histidine.</text>
        <dbReference type="EC" id="2.7.13.3"/>
    </reaction>
</comment>
<dbReference type="InterPro" id="IPR005467">
    <property type="entry name" value="His_kinase_dom"/>
</dbReference>
<keyword evidence="3" id="KW-0597">Phosphoprotein</keyword>
<dbReference type="InterPro" id="IPR035965">
    <property type="entry name" value="PAS-like_dom_sf"/>
</dbReference>
<evidence type="ECO:0000313" key="11">
    <source>
        <dbReference type="EMBL" id="RXK50530.1"/>
    </source>
</evidence>
<dbReference type="SUPFAM" id="SSF55785">
    <property type="entry name" value="PYP-like sensor domain (PAS domain)"/>
    <property type="match status" value="1"/>
</dbReference>
<dbReference type="GO" id="GO:0000155">
    <property type="term" value="F:phosphorelay sensor kinase activity"/>
    <property type="evidence" value="ECO:0007669"/>
    <property type="project" value="InterPro"/>
</dbReference>
<dbReference type="SUPFAM" id="SSF55874">
    <property type="entry name" value="ATPase domain of HSP90 chaperone/DNA topoisomerase II/histidine kinase"/>
    <property type="match status" value="1"/>
</dbReference>
<dbReference type="Gene3D" id="1.10.287.130">
    <property type="match status" value="1"/>
</dbReference>
<evidence type="ECO:0000313" key="12">
    <source>
        <dbReference type="Proteomes" id="UP000289691"/>
    </source>
</evidence>
<evidence type="ECO:0000256" key="6">
    <source>
        <dbReference type="ARBA" id="ARBA00023012"/>
    </source>
</evidence>
<dbReference type="OrthoDB" id="8127at2157"/>
<keyword evidence="5 11" id="KW-0418">Kinase</keyword>
<dbReference type="PANTHER" id="PTHR43711:SF1">
    <property type="entry name" value="HISTIDINE KINASE 1"/>
    <property type="match status" value="1"/>
</dbReference>
<evidence type="ECO:0000256" key="5">
    <source>
        <dbReference type="ARBA" id="ARBA00022777"/>
    </source>
</evidence>
<evidence type="ECO:0000256" key="2">
    <source>
        <dbReference type="ARBA" id="ARBA00012438"/>
    </source>
</evidence>
<dbReference type="NCBIfam" id="TIGR00229">
    <property type="entry name" value="sensory_box"/>
    <property type="match status" value="1"/>
</dbReference>
<feature type="domain" description="PAC" evidence="10">
    <location>
        <begin position="89"/>
        <end position="141"/>
    </location>
</feature>
<evidence type="ECO:0000259" key="8">
    <source>
        <dbReference type="PROSITE" id="PS50109"/>
    </source>
</evidence>
<gene>
    <name evidence="11" type="ORF">EAF64_08260</name>
</gene>
<dbReference type="InterPro" id="IPR036890">
    <property type="entry name" value="HATPase_C_sf"/>
</dbReference>
<dbReference type="SUPFAM" id="SSF47384">
    <property type="entry name" value="Homodimeric domain of signal transducing histidine kinase"/>
    <property type="match status" value="1"/>
</dbReference>
<evidence type="ECO:0000259" key="10">
    <source>
        <dbReference type="PROSITE" id="PS50113"/>
    </source>
</evidence>
<feature type="domain" description="Histidine kinase" evidence="8">
    <location>
        <begin position="152"/>
        <end position="342"/>
    </location>
</feature>
<dbReference type="PRINTS" id="PR00344">
    <property type="entry name" value="BCTRLSENSOR"/>
</dbReference>
<dbReference type="InterPro" id="IPR004358">
    <property type="entry name" value="Sig_transdc_His_kin-like_C"/>
</dbReference>
<keyword evidence="12" id="KW-1185">Reference proteome</keyword>
<feature type="region of interest" description="Disordered" evidence="7">
    <location>
        <begin position="1"/>
        <end position="23"/>
    </location>
</feature>
<dbReference type="AlphaFoldDB" id="A0A498KY61"/>
<accession>A0A498KY61</accession>
<dbReference type="Pfam" id="PF02518">
    <property type="entry name" value="HATPase_c"/>
    <property type="match status" value="1"/>
</dbReference>
<keyword evidence="4" id="KW-0808">Transferase</keyword>
<dbReference type="EC" id="2.7.13.3" evidence="2"/>
<dbReference type="SMART" id="SM00388">
    <property type="entry name" value="HisKA"/>
    <property type="match status" value="1"/>
</dbReference>
<evidence type="ECO:0000256" key="3">
    <source>
        <dbReference type="ARBA" id="ARBA00022553"/>
    </source>
</evidence>
<dbReference type="InterPro" id="IPR000014">
    <property type="entry name" value="PAS"/>
</dbReference>
<feature type="domain" description="PAS" evidence="9">
    <location>
        <begin position="22"/>
        <end position="90"/>
    </location>
</feature>
<dbReference type="CDD" id="cd00130">
    <property type="entry name" value="PAS"/>
    <property type="match status" value="1"/>
</dbReference>
<dbReference type="CDD" id="cd00082">
    <property type="entry name" value="HisKA"/>
    <property type="match status" value="1"/>
</dbReference>
<dbReference type="PROSITE" id="PS50109">
    <property type="entry name" value="HIS_KIN"/>
    <property type="match status" value="1"/>
</dbReference>
<evidence type="ECO:0000259" key="9">
    <source>
        <dbReference type="PROSITE" id="PS50112"/>
    </source>
</evidence>
<dbReference type="Pfam" id="PF13426">
    <property type="entry name" value="PAS_9"/>
    <property type="match status" value="1"/>
</dbReference>
<evidence type="ECO:0000256" key="1">
    <source>
        <dbReference type="ARBA" id="ARBA00000085"/>
    </source>
</evidence>
<dbReference type="RefSeq" id="WP_129068490.1">
    <property type="nucleotide sequence ID" value="NZ_RDFA01000002.1"/>
</dbReference>
<dbReference type="PROSITE" id="PS50112">
    <property type="entry name" value="PAS"/>
    <property type="match status" value="1"/>
</dbReference>
<dbReference type="Pfam" id="PF00512">
    <property type="entry name" value="HisKA"/>
    <property type="match status" value="1"/>
</dbReference>
<dbReference type="Gene3D" id="3.30.450.20">
    <property type="entry name" value="PAS domain"/>
    <property type="match status" value="1"/>
</dbReference>
<name>A0A498KY61_9EURY</name>
<dbReference type="EMBL" id="RDFA01000002">
    <property type="protein sequence ID" value="RXK50530.1"/>
    <property type="molecule type" value="Genomic_DNA"/>
</dbReference>
<dbReference type="InterPro" id="IPR036097">
    <property type="entry name" value="HisK_dim/P_sf"/>
</dbReference>
<dbReference type="InterPro" id="IPR003594">
    <property type="entry name" value="HATPase_dom"/>
</dbReference>